<evidence type="ECO:0000256" key="6">
    <source>
        <dbReference type="ARBA" id="ARBA00023136"/>
    </source>
</evidence>
<reference evidence="8 9" key="1">
    <citation type="journal article" date="2013" name="Genome Announc.">
        <title>Draft Genome Sequence of the Methanotrophic Gammaproteobacterium Methyloglobulus morosus DSM 22980 Strain KoM1.</title>
        <authorList>
            <person name="Poehlein A."/>
            <person name="Deutzmann J.S."/>
            <person name="Daniel R."/>
            <person name="Simeonova D.D."/>
        </authorList>
    </citation>
    <scope>NUCLEOTIDE SEQUENCE [LARGE SCALE GENOMIC DNA]</scope>
    <source>
        <strain evidence="8 9">KoM1</strain>
    </source>
</reference>
<evidence type="ECO:0000256" key="7">
    <source>
        <dbReference type="RuleBase" id="RU362048"/>
    </source>
</evidence>
<evidence type="ECO:0000256" key="2">
    <source>
        <dbReference type="ARBA" id="ARBA00009784"/>
    </source>
</evidence>
<dbReference type="EMBL" id="AYLO01000008">
    <property type="protein sequence ID" value="ESS73950.1"/>
    <property type="molecule type" value="Genomic_DNA"/>
</dbReference>
<dbReference type="GO" id="GO:0005886">
    <property type="term" value="C:plasma membrane"/>
    <property type="evidence" value="ECO:0007669"/>
    <property type="project" value="UniProtKB-SubCell"/>
</dbReference>
<keyword evidence="5 7" id="KW-1133">Transmembrane helix</keyword>
<keyword evidence="9" id="KW-1185">Reference proteome</keyword>
<organism evidence="8 9">
    <name type="scientific">Methyloglobulus morosus KoM1</name>
    <dbReference type="NCBI Taxonomy" id="1116472"/>
    <lineage>
        <taxon>Bacteria</taxon>
        <taxon>Pseudomonadati</taxon>
        <taxon>Pseudomonadota</taxon>
        <taxon>Gammaproteobacteria</taxon>
        <taxon>Methylococcales</taxon>
        <taxon>Methylococcaceae</taxon>
        <taxon>Methyloglobulus</taxon>
    </lineage>
</organism>
<name>V5BKU6_9GAMM</name>
<dbReference type="eggNOG" id="COG2095">
    <property type="taxonomic scope" value="Bacteria"/>
</dbReference>
<gene>
    <name evidence="8" type="ORF">MGMO_8c00870</name>
</gene>
<proteinExistence type="inferred from homology"/>
<evidence type="ECO:0000256" key="3">
    <source>
        <dbReference type="ARBA" id="ARBA00022475"/>
    </source>
</evidence>
<dbReference type="PANTHER" id="PTHR33508">
    <property type="entry name" value="UPF0056 MEMBRANE PROTEIN YHCE"/>
    <property type="match status" value="1"/>
</dbReference>
<dbReference type="Proteomes" id="UP000017842">
    <property type="component" value="Unassembled WGS sequence"/>
</dbReference>
<feature type="transmembrane region" description="Helical" evidence="7">
    <location>
        <begin position="142"/>
        <end position="163"/>
    </location>
</feature>
<comment type="caution">
    <text evidence="8">The sequence shown here is derived from an EMBL/GenBank/DDBJ whole genome shotgun (WGS) entry which is preliminary data.</text>
</comment>
<feature type="transmembrane region" description="Helical" evidence="7">
    <location>
        <begin position="74"/>
        <end position="93"/>
    </location>
</feature>
<evidence type="ECO:0000256" key="4">
    <source>
        <dbReference type="ARBA" id="ARBA00022692"/>
    </source>
</evidence>
<dbReference type="NCBIfam" id="NF008320">
    <property type="entry name" value="PRK11111.1"/>
    <property type="match status" value="1"/>
</dbReference>
<evidence type="ECO:0000256" key="1">
    <source>
        <dbReference type="ARBA" id="ARBA00004651"/>
    </source>
</evidence>
<evidence type="ECO:0000313" key="9">
    <source>
        <dbReference type="Proteomes" id="UP000017842"/>
    </source>
</evidence>
<sequence>MLEYTDYLKIFIALLAVVDPLAAMPIIFSMTEGDKTSDLKEISRTVVLSVTTVLLVALYLGQEVLKFFGISLNSFRVSGGILLMLMSLSMLQGKISETVRNEEEAKEGETRQRAVVPISIPLLAGPGAISTVILYAHKGNGLQHYFMISLDIIAVAAILWCVLRATPWLTERLSQTAINIVIRLMGLILLALAVEFIAGGLKGLFPKLA</sequence>
<keyword evidence="4 7" id="KW-0812">Transmembrane</keyword>
<evidence type="ECO:0000256" key="5">
    <source>
        <dbReference type="ARBA" id="ARBA00022989"/>
    </source>
</evidence>
<dbReference type="InterPro" id="IPR002771">
    <property type="entry name" value="Multi_antbiot-R_MarC"/>
</dbReference>
<dbReference type="Pfam" id="PF01914">
    <property type="entry name" value="MarC"/>
    <property type="match status" value="1"/>
</dbReference>
<dbReference type="STRING" id="1116472.MGMO_8c00870"/>
<dbReference type="OrthoDB" id="21094at2"/>
<feature type="transmembrane region" description="Helical" evidence="7">
    <location>
        <begin position="42"/>
        <end position="62"/>
    </location>
</feature>
<feature type="transmembrane region" description="Helical" evidence="7">
    <location>
        <begin position="114"/>
        <end position="136"/>
    </location>
</feature>
<dbReference type="AlphaFoldDB" id="V5BKU6"/>
<dbReference type="NCBIfam" id="TIGR00427">
    <property type="entry name" value="NAAT family transporter"/>
    <property type="match status" value="1"/>
</dbReference>
<accession>V5BKU6</accession>
<comment type="subcellular location">
    <subcellularLocation>
        <location evidence="1 7">Cell membrane</location>
        <topology evidence="1 7">Multi-pass membrane protein</topology>
    </subcellularLocation>
</comment>
<feature type="transmembrane region" description="Helical" evidence="7">
    <location>
        <begin position="12"/>
        <end position="30"/>
    </location>
</feature>
<dbReference type="PANTHER" id="PTHR33508:SF1">
    <property type="entry name" value="UPF0056 MEMBRANE PROTEIN YHCE"/>
    <property type="match status" value="1"/>
</dbReference>
<protein>
    <recommendedName>
        <fullName evidence="7">UPF0056 membrane protein</fullName>
    </recommendedName>
</protein>
<comment type="similarity">
    <text evidence="2 7">Belongs to the UPF0056 (MarC) family.</text>
</comment>
<keyword evidence="3" id="KW-1003">Cell membrane</keyword>
<evidence type="ECO:0000313" key="8">
    <source>
        <dbReference type="EMBL" id="ESS73950.1"/>
    </source>
</evidence>
<dbReference type="RefSeq" id="WP_023493185.1">
    <property type="nucleotide sequence ID" value="NZ_AYLO01000008.1"/>
</dbReference>
<keyword evidence="6 7" id="KW-0472">Membrane</keyword>
<dbReference type="PATRIC" id="fig|1116472.3.peg.265"/>
<feature type="transmembrane region" description="Helical" evidence="7">
    <location>
        <begin position="184"/>
        <end position="205"/>
    </location>
</feature>